<accession>A0A7S1TVM7</accession>
<dbReference type="AlphaFoldDB" id="A0A7S1TVM7"/>
<dbReference type="PANTHER" id="PTHR47177:SF3">
    <property type="entry name" value="F18C1.6 PROTEIN"/>
    <property type="match status" value="1"/>
</dbReference>
<keyword evidence="3" id="KW-0862">Zinc</keyword>
<gene>
    <name evidence="7" type="ORF">PPAR1163_LOCUS6818</name>
</gene>
<evidence type="ECO:0000256" key="1">
    <source>
        <dbReference type="ARBA" id="ARBA00022723"/>
    </source>
</evidence>
<evidence type="ECO:0000259" key="6">
    <source>
        <dbReference type="PROSITE" id="PS50016"/>
    </source>
</evidence>
<keyword evidence="1" id="KW-0479">Metal-binding</keyword>
<dbReference type="InterPro" id="IPR019787">
    <property type="entry name" value="Znf_PHD-finger"/>
</dbReference>
<protein>
    <recommendedName>
        <fullName evidence="6">PHD-type domain-containing protein</fullName>
    </recommendedName>
</protein>
<feature type="domain" description="PHD-type" evidence="6">
    <location>
        <begin position="3"/>
        <end position="53"/>
    </location>
</feature>
<dbReference type="GO" id="GO:0008270">
    <property type="term" value="F:zinc ion binding"/>
    <property type="evidence" value="ECO:0007669"/>
    <property type="project" value="UniProtKB-KW"/>
</dbReference>
<name>A0A7S1TVM7_9STRA</name>
<dbReference type="PANTHER" id="PTHR47177">
    <property type="entry name" value="F18C1.6 PROTEIN"/>
    <property type="match status" value="1"/>
</dbReference>
<dbReference type="PROSITE" id="PS50016">
    <property type="entry name" value="ZF_PHD_2"/>
    <property type="match status" value="1"/>
</dbReference>
<dbReference type="SUPFAM" id="SSF57903">
    <property type="entry name" value="FYVE/PHD zinc finger"/>
    <property type="match status" value="1"/>
</dbReference>
<dbReference type="Pfam" id="PF00628">
    <property type="entry name" value="PHD"/>
    <property type="match status" value="1"/>
</dbReference>
<reference evidence="7" key="1">
    <citation type="submission" date="2021-01" db="EMBL/GenBank/DDBJ databases">
        <authorList>
            <person name="Corre E."/>
            <person name="Pelletier E."/>
            <person name="Niang G."/>
            <person name="Scheremetjew M."/>
            <person name="Finn R."/>
            <person name="Kale V."/>
            <person name="Holt S."/>
            <person name="Cochrane G."/>
            <person name="Meng A."/>
            <person name="Brown T."/>
            <person name="Cohen L."/>
        </authorList>
    </citation>
    <scope>NUCLEOTIDE SEQUENCE</scope>
    <source>
        <strain evidence="7">CCMP2877</strain>
    </source>
</reference>
<dbReference type="SMART" id="SM00249">
    <property type="entry name" value="PHD"/>
    <property type="match status" value="1"/>
</dbReference>
<evidence type="ECO:0000256" key="4">
    <source>
        <dbReference type="PROSITE-ProRule" id="PRU00146"/>
    </source>
</evidence>
<evidence type="ECO:0000256" key="5">
    <source>
        <dbReference type="SAM" id="MobiDB-lite"/>
    </source>
</evidence>
<feature type="region of interest" description="Disordered" evidence="5">
    <location>
        <begin position="61"/>
        <end position="103"/>
    </location>
</feature>
<dbReference type="Gene3D" id="3.30.40.10">
    <property type="entry name" value="Zinc/RING finger domain, C3HC4 (zinc finger)"/>
    <property type="match status" value="1"/>
</dbReference>
<organism evidence="7">
    <name type="scientific">Phaeomonas parva</name>
    <dbReference type="NCBI Taxonomy" id="124430"/>
    <lineage>
        <taxon>Eukaryota</taxon>
        <taxon>Sar</taxon>
        <taxon>Stramenopiles</taxon>
        <taxon>Ochrophyta</taxon>
        <taxon>Pinguiophyceae</taxon>
        <taxon>Pinguiochrysidales</taxon>
        <taxon>Pinguiochrysidaceae</taxon>
        <taxon>Phaeomonas</taxon>
    </lineage>
</organism>
<dbReference type="InterPro" id="IPR013083">
    <property type="entry name" value="Znf_RING/FYVE/PHD"/>
</dbReference>
<dbReference type="EMBL" id="HBGJ01010926">
    <property type="protein sequence ID" value="CAD9248459.1"/>
    <property type="molecule type" value="Transcribed_RNA"/>
</dbReference>
<dbReference type="InterPro" id="IPR001965">
    <property type="entry name" value="Znf_PHD"/>
</dbReference>
<sequence length="103" mass="10813">MEGEGCYVCASTSDEANILLCDGRGCDSECHFYCAGLAKVPEGRWFCITCESALNYTPSPPPSPAAGAAAAEIRRASPPSSPTRYARQPWARLGGRGGGKRGD</sequence>
<keyword evidence="2 4" id="KW-0863">Zinc-finger</keyword>
<proteinExistence type="predicted"/>
<evidence type="ECO:0000256" key="3">
    <source>
        <dbReference type="ARBA" id="ARBA00022833"/>
    </source>
</evidence>
<dbReference type="InterPro" id="IPR011011">
    <property type="entry name" value="Znf_FYVE_PHD"/>
</dbReference>
<evidence type="ECO:0000313" key="7">
    <source>
        <dbReference type="EMBL" id="CAD9248459.1"/>
    </source>
</evidence>
<evidence type="ECO:0000256" key="2">
    <source>
        <dbReference type="ARBA" id="ARBA00022771"/>
    </source>
</evidence>